<protein>
    <submittedName>
        <fullName evidence="6">Acyl-phosphate glycerol 3-phosphate acyltransferase</fullName>
    </submittedName>
</protein>
<organism evidence="6 7">
    <name type="scientific">Lampropedia cohaerens</name>
    <dbReference type="NCBI Taxonomy" id="1610491"/>
    <lineage>
        <taxon>Bacteria</taxon>
        <taxon>Pseudomonadati</taxon>
        <taxon>Pseudomonadota</taxon>
        <taxon>Betaproteobacteria</taxon>
        <taxon>Burkholderiales</taxon>
        <taxon>Comamonadaceae</taxon>
        <taxon>Lampropedia</taxon>
    </lineage>
</organism>
<keyword evidence="4" id="KW-0812">Transmembrane</keyword>
<keyword evidence="2 6" id="KW-0808">Transferase</keyword>
<dbReference type="PANTHER" id="PTHR10434">
    <property type="entry name" value="1-ACYL-SN-GLYCEROL-3-PHOSPHATE ACYLTRANSFERASE"/>
    <property type="match status" value="1"/>
</dbReference>
<keyword evidence="3 6" id="KW-0012">Acyltransferase</keyword>
<evidence type="ECO:0000259" key="5">
    <source>
        <dbReference type="SMART" id="SM00563"/>
    </source>
</evidence>
<dbReference type="GO" id="GO:0003841">
    <property type="term" value="F:1-acylglycerol-3-phosphate O-acyltransferase activity"/>
    <property type="evidence" value="ECO:0007669"/>
    <property type="project" value="TreeGrafter"/>
</dbReference>
<evidence type="ECO:0000313" key="7">
    <source>
        <dbReference type="Proteomes" id="UP000050580"/>
    </source>
</evidence>
<dbReference type="PANTHER" id="PTHR10434:SF40">
    <property type="entry name" value="1-ACYL-SN-GLYCEROL-3-PHOSPHATE ACYLTRANSFERASE"/>
    <property type="match status" value="1"/>
</dbReference>
<feature type="transmembrane region" description="Helical" evidence="4">
    <location>
        <begin position="21"/>
        <end position="41"/>
    </location>
</feature>
<evidence type="ECO:0000256" key="2">
    <source>
        <dbReference type="ARBA" id="ARBA00022679"/>
    </source>
</evidence>
<dbReference type="SMART" id="SM00563">
    <property type="entry name" value="PlsC"/>
    <property type="match status" value="1"/>
</dbReference>
<name>A0A0U1Q3H4_9BURK</name>
<keyword evidence="4" id="KW-0472">Membrane</keyword>
<reference evidence="6 7" key="1">
    <citation type="submission" date="2015-05" db="EMBL/GenBank/DDBJ databases">
        <title>Draft genome sequence of Lampropedia sp. CT6, isolated from the microbial mat of a hot water spring, located at Manikaran, India.</title>
        <authorList>
            <person name="Tripathi C."/>
            <person name="Rani P."/>
            <person name="Mahato N.K."/>
            <person name="Lal R."/>
        </authorList>
    </citation>
    <scope>NUCLEOTIDE SEQUENCE [LARGE SCALE GENOMIC DNA]</scope>
    <source>
        <strain evidence="6 7">CT6</strain>
    </source>
</reference>
<dbReference type="Proteomes" id="UP000050580">
    <property type="component" value="Unassembled WGS sequence"/>
</dbReference>
<evidence type="ECO:0000256" key="1">
    <source>
        <dbReference type="ARBA" id="ARBA00005189"/>
    </source>
</evidence>
<dbReference type="AlphaFoldDB" id="A0A0U1Q3H4"/>
<feature type="transmembrane region" description="Helical" evidence="4">
    <location>
        <begin position="47"/>
        <end position="66"/>
    </location>
</feature>
<dbReference type="OrthoDB" id="9812274at2"/>
<dbReference type="SUPFAM" id="SSF69593">
    <property type="entry name" value="Glycerol-3-phosphate (1)-acyltransferase"/>
    <property type="match status" value="1"/>
</dbReference>
<comment type="caution">
    <text evidence="6">The sequence shown here is derived from an EMBL/GenBank/DDBJ whole genome shotgun (WGS) entry which is preliminary data.</text>
</comment>
<accession>A0A0U1Q3H4</accession>
<dbReference type="STRING" id="1610491.AAV94_00785"/>
<evidence type="ECO:0000256" key="3">
    <source>
        <dbReference type="ARBA" id="ARBA00023315"/>
    </source>
</evidence>
<dbReference type="InterPro" id="IPR002123">
    <property type="entry name" value="Plipid/glycerol_acylTrfase"/>
</dbReference>
<comment type="pathway">
    <text evidence="1">Lipid metabolism.</text>
</comment>
<proteinExistence type="predicted"/>
<gene>
    <name evidence="6" type="ORF">AAV94_00785</name>
</gene>
<evidence type="ECO:0000313" key="6">
    <source>
        <dbReference type="EMBL" id="KKW69296.1"/>
    </source>
</evidence>
<dbReference type="CDD" id="cd07989">
    <property type="entry name" value="LPLAT_AGPAT-like"/>
    <property type="match status" value="1"/>
</dbReference>
<keyword evidence="4" id="KW-1133">Transmembrane helix</keyword>
<dbReference type="EMBL" id="LBNQ01000008">
    <property type="protein sequence ID" value="KKW69296.1"/>
    <property type="molecule type" value="Genomic_DNA"/>
</dbReference>
<evidence type="ECO:0000256" key="4">
    <source>
        <dbReference type="SAM" id="Phobius"/>
    </source>
</evidence>
<dbReference type="Pfam" id="PF01553">
    <property type="entry name" value="Acyltransferase"/>
    <property type="match status" value="1"/>
</dbReference>
<feature type="domain" description="Phospholipid/glycerol acyltransferase" evidence="5">
    <location>
        <begin position="87"/>
        <end position="203"/>
    </location>
</feature>
<keyword evidence="7" id="KW-1185">Reference proteome</keyword>
<dbReference type="RefSeq" id="WP_046740417.1">
    <property type="nucleotide sequence ID" value="NZ_LBNQ01000008.1"/>
</dbReference>
<dbReference type="GO" id="GO:0006654">
    <property type="term" value="P:phosphatidic acid biosynthetic process"/>
    <property type="evidence" value="ECO:0007669"/>
    <property type="project" value="TreeGrafter"/>
</dbReference>
<sequence length="263" mass="29413">MTFRQQPLRFLTAAVRSWLHLLVMGISMLGFGTVLFIVAIFRKGEPIYRIGVAWLAVCVSSAKWMLGIRYVVHGLENVPARNSGVKVVVLAKHQSTYDTFVMPLILREQVLSYVFKKELLSIPIFGWGMRRMDMVHIDRAQREKALHKVLSQGRALLAQGNWVIMFPEGTRVPRGQVGSYKSSGARLAIEADAVILPVAIASARCWPPRAIVKQAGVVDISFGPPIATKGRKAQAVMDEVQDWIESEMRRIDPQAYTDGQDAR</sequence>